<name>A0A9P1C1F3_9DINO</name>
<dbReference type="Proteomes" id="UP001152797">
    <property type="component" value="Unassembled WGS sequence"/>
</dbReference>
<keyword evidence="3" id="KW-1185">Reference proteome</keyword>
<dbReference type="EMBL" id="CAMXCT030000774">
    <property type="protein sequence ID" value="CAL4770395.1"/>
    <property type="molecule type" value="Genomic_DNA"/>
</dbReference>
<sequence length="168" mass="17140">MALAGPVAVASTVAQAQRSAATTSVSFVRSPDEARGARGARGLGHATLAFCSALAAVVGARRRTVRRGAKASRCASENEKEAEAQNFLEVQRRAALGLSAAVCSACGGGAAFADYEVLNLKRSTTGCTECDSTGLVGCSGHPVVKCVRARANSERTELIGPMALIASE</sequence>
<organism evidence="1">
    <name type="scientific">Cladocopium goreaui</name>
    <dbReference type="NCBI Taxonomy" id="2562237"/>
    <lineage>
        <taxon>Eukaryota</taxon>
        <taxon>Sar</taxon>
        <taxon>Alveolata</taxon>
        <taxon>Dinophyceae</taxon>
        <taxon>Suessiales</taxon>
        <taxon>Symbiodiniaceae</taxon>
        <taxon>Cladocopium</taxon>
    </lineage>
</organism>
<accession>A0A9P1C1F3</accession>
<evidence type="ECO:0000313" key="3">
    <source>
        <dbReference type="Proteomes" id="UP001152797"/>
    </source>
</evidence>
<comment type="caution">
    <text evidence="1">The sequence shown here is derived from an EMBL/GenBank/DDBJ whole genome shotgun (WGS) entry which is preliminary data.</text>
</comment>
<evidence type="ECO:0000313" key="1">
    <source>
        <dbReference type="EMBL" id="CAI3983083.1"/>
    </source>
</evidence>
<evidence type="ECO:0000313" key="2">
    <source>
        <dbReference type="EMBL" id="CAL4770395.1"/>
    </source>
</evidence>
<dbReference type="EMBL" id="CAMXCT010000774">
    <property type="protein sequence ID" value="CAI3983083.1"/>
    <property type="molecule type" value="Genomic_DNA"/>
</dbReference>
<gene>
    <name evidence="1" type="ORF">C1SCF055_LOCUS10729</name>
</gene>
<protein>
    <submittedName>
        <fullName evidence="1">Uncharacterized protein</fullName>
    </submittedName>
</protein>
<proteinExistence type="predicted"/>
<reference evidence="2 3" key="2">
    <citation type="submission" date="2024-05" db="EMBL/GenBank/DDBJ databases">
        <authorList>
            <person name="Chen Y."/>
            <person name="Shah S."/>
            <person name="Dougan E. K."/>
            <person name="Thang M."/>
            <person name="Chan C."/>
        </authorList>
    </citation>
    <scope>NUCLEOTIDE SEQUENCE [LARGE SCALE GENOMIC DNA]</scope>
</reference>
<dbReference type="EMBL" id="CAMXCT020000774">
    <property type="protein sequence ID" value="CAL1136458.1"/>
    <property type="molecule type" value="Genomic_DNA"/>
</dbReference>
<reference evidence="1" key="1">
    <citation type="submission" date="2022-10" db="EMBL/GenBank/DDBJ databases">
        <authorList>
            <person name="Chen Y."/>
            <person name="Dougan E. K."/>
            <person name="Chan C."/>
            <person name="Rhodes N."/>
            <person name="Thang M."/>
        </authorList>
    </citation>
    <scope>NUCLEOTIDE SEQUENCE</scope>
</reference>
<dbReference type="AlphaFoldDB" id="A0A9P1C1F3"/>